<reference evidence="2" key="1">
    <citation type="submission" date="2022-02" db="EMBL/GenBank/DDBJ databases">
        <title>Atlantic sturgeon de novo genome assembly.</title>
        <authorList>
            <person name="Stock M."/>
            <person name="Klopp C."/>
            <person name="Guiguen Y."/>
            <person name="Cabau C."/>
            <person name="Parinello H."/>
            <person name="Santidrian Yebra-Pimentel E."/>
            <person name="Kuhl H."/>
            <person name="Dirks R.P."/>
            <person name="Guessner J."/>
            <person name="Wuertz S."/>
            <person name="Du K."/>
            <person name="Schartl M."/>
        </authorList>
    </citation>
    <scope>NUCLEOTIDE SEQUENCE</scope>
    <source>
        <strain evidence="2">STURGEONOMICS-FGT-2020</strain>
        <tissue evidence="2">Whole blood</tissue>
    </source>
</reference>
<dbReference type="AlphaFoldDB" id="A0AAD8LTN7"/>
<protein>
    <submittedName>
        <fullName evidence="2">Uncharacterized protein</fullName>
    </submittedName>
</protein>
<feature type="region of interest" description="Disordered" evidence="1">
    <location>
        <begin position="1"/>
        <end position="42"/>
    </location>
</feature>
<feature type="compositionally biased region" description="Basic residues" evidence="1">
    <location>
        <begin position="12"/>
        <end position="28"/>
    </location>
</feature>
<evidence type="ECO:0000313" key="2">
    <source>
        <dbReference type="EMBL" id="KAK1175930.1"/>
    </source>
</evidence>
<proteinExistence type="predicted"/>
<gene>
    <name evidence="2" type="ORF">AOXY_G672</name>
</gene>
<sequence>MEQAEEGGRGRGCGRGRGRGLGRGRGHGRGIVGRQSGQVRQRHAAVSNEIRAAVIDHVINRGLTMKAAGLIVQPNLGHSTVLSIIHTFCTENRKSNSGSRGRLLTELQESTIVEMVPPSNDIHLREIQSRIDDDVDVFHGVNNVSLSTIDCVLKRHQIQMKQIYAVPFERNSEGITVPICTRMMEFDASMSPCEYIFFDEAGFNLAKRRRRGRNIIGQRATVDVPG</sequence>
<dbReference type="Proteomes" id="UP001230051">
    <property type="component" value="Unassembled WGS sequence"/>
</dbReference>
<name>A0AAD8LTN7_ACIOX</name>
<dbReference type="InterPro" id="IPR009057">
    <property type="entry name" value="Homeodomain-like_sf"/>
</dbReference>
<organism evidence="2 3">
    <name type="scientific">Acipenser oxyrinchus oxyrinchus</name>
    <dbReference type="NCBI Taxonomy" id="40147"/>
    <lineage>
        <taxon>Eukaryota</taxon>
        <taxon>Metazoa</taxon>
        <taxon>Chordata</taxon>
        <taxon>Craniata</taxon>
        <taxon>Vertebrata</taxon>
        <taxon>Euteleostomi</taxon>
        <taxon>Actinopterygii</taxon>
        <taxon>Chondrostei</taxon>
        <taxon>Acipenseriformes</taxon>
        <taxon>Acipenseridae</taxon>
        <taxon>Acipenser</taxon>
    </lineage>
</organism>
<comment type="caution">
    <text evidence="2">The sequence shown here is derived from an EMBL/GenBank/DDBJ whole genome shotgun (WGS) entry which is preliminary data.</text>
</comment>
<dbReference type="EMBL" id="JAGXEW010000001">
    <property type="protein sequence ID" value="KAK1175930.1"/>
    <property type="molecule type" value="Genomic_DNA"/>
</dbReference>
<accession>A0AAD8LTN7</accession>
<evidence type="ECO:0000256" key="1">
    <source>
        <dbReference type="SAM" id="MobiDB-lite"/>
    </source>
</evidence>
<evidence type="ECO:0000313" key="3">
    <source>
        <dbReference type="Proteomes" id="UP001230051"/>
    </source>
</evidence>
<keyword evidence="3" id="KW-1185">Reference proteome</keyword>
<dbReference type="SUPFAM" id="SSF46689">
    <property type="entry name" value="Homeodomain-like"/>
    <property type="match status" value="1"/>
</dbReference>